<proteinExistence type="inferred from homology"/>
<dbReference type="EMBL" id="NEDP02005459">
    <property type="protein sequence ID" value="OWF40597.1"/>
    <property type="molecule type" value="Genomic_DNA"/>
</dbReference>
<evidence type="ECO:0000256" key="2">
    <source>
        <dbReference type="SAM" id="Phobius"/>
    </source>
</evidence>
<dbReference type="AlphaFoldDB" id="A0A210PVS9"/>
<evidence type="ECO:0000313" key="4">
    <source>
        <dbReference type="Proteomes" id="UP000242188"/>
    </source>
</evidence>
<keyword evidence="1" id="KW-0712">Selenocysteine</keyword>
<dbReference type="GO" id="GO:0042446">
    <property type="term" value="P:hormone biosynthetic process"/>
    <property type="evidence" value="ECO:0007669"/>
    <property type="project" value="UniProtKB-KW"/>
</dbReference>
<comment type="similarity">
    <text evidence="1">Belongs to the iodothyronine deiodinase family.</text>
</comment>
<dbReference type="Proteomes" id="UP000242188">
    <property type="component" value="Unassembled WGS sequence"/>
</dbReference>
<feature type="transmembrane region" description="Helical" evidence="2">
    <location>
        <begin position="25"/>
        <end position="47"/>
    </location>
</feature>
<keyword evidence="1" id="KW-0893">Thyroid hormones biosynthesis</keyword>
<keyword evidence="1" id="KW-0560">Oxidoreductase</keyword>
<gene>
    <name evidence="3" type="ORF">KP79_PYT04474</name>
</gene>
<keyword evidence="2" id="KW-0812">Transmembrane</keyword>
<dbReference type="Pfam" id="PF00837">
    <property type="entry name" value="T4_deiodinase"/>
    <property type="match status" value="1"/>
</dbReference>
<evidence type="ECO:0000313" key="3">
    <source>
        <dbReference type="EMBL" id="OWF40597.1"/>
    </source>
</evidence>
<dbReference type="GO" id="GO:0004800">
    <property type="term" value="F:thyroxine 5'-deiodinase activity"/>
    <property type="evidence" value="ECO:0007669"/>
    <property type="project" value="InterPro"/>
</dbReference>
<reference evidence="3 4" key="1">
    <citation type="journal article" date="2017" name="Nat. Ecol. Evol.">
        <title>Scallop genome provides insights into evolution of bilaterian karyotype and development.</title>
        <authorList>
            <person name="Wang S."/>
            <person name="Zhang J."/>
            <person name="Jiao W."/>
            <person name="Li J."/>
            <person name="Xun X."/>
            <person name="Sun Y."/>
            <person name="Guo X."/>
            <person name="Huan P."/>
            <person name="Dong B."/>
            <person name="Zhang L."/>
            <person name="Hu X."/>
            <person name="Sun X."/>
            <person name="Wang J."/>
            <person name="Zhao C."/>
            <person name="Wang Y."/>
            <person name="Wang D."/>
            <person name="Huang X."/>
            <person name="Wang R."/>
            <person name="Lv J."/>
            <person name="Li Y."/>
            <person name="Zhang Z."/>
            <person name="Liu B."/>
            <person name="Lu W."/>
            <person name="Hui Y."/>
            <person name="Liang J."/>
            <person name="Zhou Z."/>
            <person name="Hou R."/>
            <person name="Li X."/>
            <person name="Liu Y."/>
            <person name="Li H."/>
            <person name="Ning X."/>
            <person name="Lin Y."/>
            <person name="Zhao L."/>
            <person name="Xing Q."/>
            <person name="Dou J."/>
            <person name="Li Y."/>
            <person name="Mao J."/>
            <person name="Guo H."/>
            <person name="Dou H."/>
            <person name="Li T."/>
            <person name="Mu C."/>
            <person name="Jiang W."/>
            <person name="Fu Q."/>
            <person name="Fu X."/>
            <person name="Miao Y."/>
            <person name="Liu J."/>
            <person name="Yu Q."/>
            <person name="Li R."/>
            <person name="Liao H."/>
            <person name="Li X."/>
            <person name="Kong Y."/>
            <person name="Jiang Z."/>
            <person name="Chourrout D."/>
            <person name="Li R."/>
            <person name="Bao Z."/>
        </authorList>
    </citation>
    <scope>NUCLEOTIDE SEQUENCE [LARGE SCALE GENOMIC DNA]</scope>
    <source>
        <strain evidence="3 4">PY_sf001</strain>
    </source>
</reference>
<accession>A0A210PVS9</accession>
<sequence length="257" mass="29496">MTVSTSVQKWWDKPPLRWILTWLRMFRLLIMMIIISTFIVLFKIPIVGKILLKFSRKLAPQGCGNLNVRATVSALRESFWPLVYDAWSGEAPLGRKVPDTDLYDTSSKSIVKLLSFQKSGRPLVLNFGSCTSPPFMAKLAEFKEIARDFADVADFITIYIVEAHASDGLSIEDFSDIDHHKTLADRVEASDRLRSDDMPCPVLVDPMDDQNSKIFVTVPERLYIVYRSTIVYRGSYGPFNYKPKDVKNWLQKFKNEM</sequence>
<comment type="function">
    <text evidence="1">Responsible for the deiodination of T4 (3,5,3',5'-tetraiodothyronine).</text>
</comment>
<comment type="caution">
    <text evidence="3">The sequence shown here is derived from an EMBL/GenBank/DDBJ whole genome shotgun (WGS) entry which is preliminary data.</text>
</comment>
<dbReference type="PANTHER" id="PTHR11781:SF22">
    <property type="entry name" value="TYPE I IODOTHYRONINE DEIODINASE"/>
    <property type="match status" value="1"/>
</dbReference>
<evidence type="ECO:0000256" key="1">
    <source>
        <dbReference type="RuleBase" id="RU000676"/>
    </source>
</evidence>
<organism evidence="3 4">
    <name type="scientific">Mizuhopecten yessoensis</name>
    <name type="common">Japanese scallop</name>
    <name type="synonym">Patinopecten yessoensis</name>
    <dbReference type="NCBI Taxonomy" id="6573"/>
    <lineage>
        <taxon>Eukaryota</taxon>
        <taxon>Metazoa</taxon>
        <taxon>Spiralia</taxon>
        <taxon>Lophotrochozoa</taxon>
        <taxon>Mollusca</taxon>
        <taxon>Bivalvia</taxon>
        <taxon>Autobranchia</taxon>
        <taxon>Pteriomorphia</taxon>
        <taxon>Pectinida</taxon>
        <taxon>Pectinoidea</taxon>
        <taxon>Pectinidae</taxon>
        <taxon>Mizuhopecten</taxon>
    </lineage>
</organism>
<protein>
    <recommendedName>
        <fullName evidence="1">Iodothyronine deiodinase</fullName>
    </recommendedName>
</protein>
<dbReference type="InterPro" id="IPR000643">
    <property type="entry name" value="Iodothyronine_deiodinase"/>
</dbReference>
<name>A0A210PVS9_MIZYE</name>
<dbReference type="OrthoDB" id="428577at2759"/>
<dbReference type="PANTHER" id="PTHR11781">
    <property type="entry name" value="IODOTHYRONINE DEIODINASE"/>
    <property type="match status" value="1"/>
</dbReference>
<keyword evidence="4" id="KW-1185">Reference proteome</keyword>
<keyword evidence="2" id="KW-1133">Transmembrane helix</keyword>
<dbReference type="GO" id="GO:0042403">
    <property type="term" value="P:thyroid hormone metabolic process"/>
    <property type="evidence" value="ECO:0007669"/>
    <property type="project" value="TreeGrafter"/>
</dbReference>
<keyword evidence="2" id="KW-0472">Membrane</keyword>
<dbReference type="Gene3D" id="3.40.30.10">
    <property type="entry name" value="Glutaredoxin"/>
    <property type="match status" value="1"/>
</dbReference>